<sequence length="250" mass="26750">MRMLLLAGSMPRASNGQTRIPLVATLPLGERSRSLCCLPTKRHPCLLANSVSVLGLHHAVQVSEDPKVTHSGPPLSSHTMHGQGGTRGGTSSLGCGCMRDGRVCGNELHSRPTRAGAGATRMDATWLILPVVICLSQRLSHACGSIPERELRNGYHIQGRQQARKLPNPDTGRLVTINNNTGLIESVKKLVVGPWVWVDRSASGVHGRVVPSAGDAAPGLNWPGSCLRCCYFEEIRVLKASLRSGYISMG</sequence>
<evidence type="ECO:0000256" key="1">
    <source>
        <dbReference type="SAM" id="MobiDB-lite"/>
    </source>
</evidence>
<dbReference type="Proteomes" id="UP001374584">
    <property type="component" value="Unassembled WGS sequence"/>
</dbReference>
<feature type="region of interest" description="Disordered" evidence="1">
    <location>
        <begin position="64"/>
        <end position="90"/>
    </location>
</feature>
<evidence type="ECO:0000313" key="3">
    <source>
        <dbReference type="Proteomes" id="UP001374584"/>
    </source>
</evidence>
<dbReference type="EMBL" id="JAYMYR010000080">
    <property type="protein sequence ID" value="KAK7326124.1"/>
    <property type="molecule type" value="Genomic_DNA"/>
</dbReference>
<accession>A0AAN9L213</accession>
<keyword evidence="3" id="KW-1185">Reference proteome</keyword>
<comment type="caution">
    <text evidence="2">The sequence shown here is derived from an EMBL/GenBank/DDBJ whole genome shotgun (WGS) entry which is preliminary data.</text>
</comment>
<gene>
    <name evidence="2" type="ORF">VNO80_33301</name>
</gene>
<organism evidence="2 3">
    <name type="scientific">Phaseolus coccineus</name>
    <name type="common">Scarlet runner bean</name>
    <name type="synonym">Phaseolus multiflorus</name>
    <dbReference type="NCBI Taxonomy" id="3886"/>
    <lineage>
        <taxon>Eukaryota</taxon>
        <taxon>Viridiplantae</taxon>
        <taxon>Streptophyta</taxon>
        <taxon>Embryophyta</taxon>
        <taxon>Tracheophyta</taxon>
        <taxon>Spermatophyta</taxon>
        <taxon>Magnoliopsida</taxon>
        <taxon>eudicotyledons</taxon>
        <taxon>Gunneridae</taxon>
        <taxon>Pentapetalae</taxon>
        <taxon>rosids</taxon>
        <taxon>fabids</taxon>
        <taxon>Fabales</taxon>
        <taxon>Fabaceae</taxon>
        <taxon>Papilionoideae</taxon>
        <taxon>50 kb inversion clade</taxon>
        <taxon>NPAAA clade</taxon>
        <taxon>indigoferoid/millettioid clade</taxon>
        <taxon>Phaseoleae</taxon>
        <taxon>Phaseolus</taxon>
    </lineage>
</organism>
<name>A0AAN9L213_PHACN</name>
<reference evidence="2 3" key="1">
    <citation type="submission" date="2024-01" db="EMBL/GenBank/DDBJ databases">
        <title>The genomes of 5 underutilized Papilionoideae crops provide insights into root nodulation and disease resistanc.</title>
        <authorList>
            <person name="Jiang F."/>
        </authorList>
    </citation>
    <scope>NUCLEOTIDE SEQUENCE [LARGE SCALE GENOMIC DNA]</scope>
    <source>
        <strain evidence="2">JINMINGXINNONG_FW02</strain>
        <tissue evidence="2">Leaves</tissue>
    </source>
</reference>
<dbReference type="AlphaFoldDB" id="A0AAN9L213"/>
<evidence type="ECO:0000313" key="2">
    <source>
        <dbReference type="EMBL" id="KAK7326124.1"/>
    </source>
</evidence>
<protein>
    <submittedName>
        <fullName evidence="2">Uncharacterized protein</fullName>
    </submittedName>
</protein>
<proteinExistence type="predicted"/>